<dbReference type="EMBL" id="CAVMJV010000032">
    <property type="protein sequence ID" value="CAK5077349.1"/>
    <property type="molecule type" value="Genomic_DNA"/>
</dbReference>
<proteinExistence type="predicted"/>
<gene>
    <name evidence="1" type="ORF">MENTE1834_LOCUS24260</name>
</gene>
<evidence type="ECO:0000313" key="1">
    <source>
        <dbReference type="EMBL" id="CAK5077349.1"/>
    </source>
</evidence>
<organism evidence="1 2">
    <name type="scientific">Meloidogyne enterolobii</name>
    <name type="common">Root-knot nematode worm</name>
    <name type="synonym">Meloidogyne mayaguensis</name>
    <dbReference type="NCBI Taxonomy" id="390850"/>
    <lineage>
        <taxon>Eukaryota</taxon>
        <taxon>Metazoa</taxon>
        <taxon>Ecdysozoa</taxon>
        <taxon>Nematoda</taxon>
        <taxon>Chromadorea</taxon>
        <taxon>Rhabditida</taxon>
        <taxon>Tylenchina</taxon>
        <taxon>Tylenchomorpha</taxon>
        <taxon>Tylenchoidea</taxon>
        <taxon>Meloidogynidae</taxon>
        <taxon>Meloidogyninae</taxon>
        <taxon>Meloidogyne</taxon>
    </lineage>
</organism>
<reference evidence="1" key="1">
    <citation type="submission" date="2023-11" db="EMBL/GenBank/DDBJ databases">
        <authorList>
            <person name="Poullet M."/>
        </authorList>
    </citation>
    <scope>NUCLEOTIDE SEQUENCE</scope>
    <source>
        <strain evidence="1">E1834</strain>
    </source>
</reference>
<accession>A0ACB0ZEH4</accession>
<protein>
    <submittedName>
        <fullName evidence="1">Uncharacterized protein</fullName>
    </submittedName>
</protein>
<keyword evidence="2" id="KW-1185">Reference proteome</keyword>
<dbReference type="Proteomes" id="UP001497535">
    <property type="component" value="Unassembled WGS sequence"/>
</dbReference>
<sequence>MLLILSFKNISNLFYPLSSLKISLLFIIIENCVTSKFTRYSSFTIPQVIQVSFIFFFPPLLNFPPKNVHGPRPSLYFFNSCLSSRM</sequence>
<name>A0ACB0ZEH4_MELEN</name>
<comment type="caution">
    <text evidence="1">The sequence shown here is derived from an EMBL/GenBank/DDBJ whole genome shotgun (WGS) entry which is preliminary data.</text>
</comment>
<evidence type="ECO:0000313" key="2">
    <source>
        <dbReference type="Proteomes" id="UP001497535"/>
    </source>
</evidence>